<feature type="region of interest" description="Disordered" evidence="6">
    <location>
        <begin position="1029"/>
        <end position="1059"/>
    </location>
</feature>
<dbReference type="Proteomes" id="UP000054558">
    <property type="component" value="Unassembled WGS sequence"/>
</dbReference>
<feature type="compositionally biased region" description="Basic and acidic residues" evidence="6">
    <location>
        <begin position="858"/>
        <end position="868"/>
    </location>
</feature>
<proteinExistence type="predicted"/>
<feature type="region of interest" description="Disordered" evidence="6">
    <location>
        <begin position="584"/>
        <end position="622"/>
    </location>
</feature>
<feature type="compositionally biased region" description="Basic residues" evidence="6">
    <location>
        <begin position="847"/>
        <end position="857"/>
    </location>
</feature>
<feature type="region of interest" description="Disordered" evidence="6">
    <location>
        <begin position="116"/>
        <end position="162"/>
    </location>
</feature>
<evidence type="ECO:0000256" key="2">
    <source>
        <dbReference type="ARBA" id="ARBA00022737"/>
    </source>
</evidence>
<feature type="compositionally biased region" description="Basic residues" evidence="6">
    <location>
        <begin position="1581"/>
        <end position="1591"/>
    </location>
</feature>
<feature type="region of interest" description="Disordered" evidence="6">
    <location>
        <begin position="1580"/>
        <end position="1690"/>
    </location>
</feature>
<feature type="coiled-coil region" evidence="5">
    <location>
        <begin position="2300"/>
        <end position="2334"/>
    </location>
</feature>
<feature type="compositionally biased region" description="Basic and acidic residues" evidence="6">
    <location>
        <begin position="548"/>
        <end position="559"/>
    </location>
</feature>
<feature type="compositionally biased region" description="Polar residues" evidence="6">
    <location>
        <begin position="323"/>
        <end position="332"/>
    </location>
</feature>
<dbReference type="PROSITE" id="PS51050">
    <property type="entry name" value="ZF_CW"/>
    <property type="match status" value="1"/>
</dbReference>
<feature type="region of interest" description="Disordered" evidence="6">
    <location>
        <begin position="1"/>
        <end position="33"/>
    </location>
</feature>
<feature type="compositionally biased region" description="Polar residues" evidence="6">
    <location>
        <begin position="247"/>
        <end position="264"/>
    </location>
</feature>
<feature type="region of interest" description="Disordered" evidence="6">
    <location>
        <begin position="215"/>
        <end position="424"/>
    </location>
</feature>
<keyword evidence="3" id="KW-0863">Zinc-finger</keyword>
<feature type="compositionally biased region" description="Polar residues" evidence="6">
    <location>
        <begin position="307"/>
        <end position="316"/>
    </location>
</feature>
<feature type="region of interest" description="Disordered" evidence="6">
    <location>
        <begin position="50"/>
        <end position="83"/>
    </location>
</feature>
<reference evidence="8 9" key="1">
    <citation type="journal article" date="2014" name="Nat. Commun.">
        <title>Klebsormidium flaccidum genome reveals primary factors for plant terrestrial adaptation.</title>
        <authorList>
            <person name="Hori K."/>
            <person name="Maruyama F."/>
            <person name="Fujisawa T."/>
            <person name="Togashi T."/>
            <person name="Yamamoto N."/>
            <person name="Seo M."/>
            <person name="Sato S."/>
            <person name="Yamada T."/>
            <person name="Mori H."/>
            <person name="Tajima N."/>
            <person name="Moriyama T."/>
            <person name="Ikeuchi M."/>
            <person name="Watanabe M."/>
            <person name="Wada H."/>
            <person name="Kobayashi K."/>
            <person name="Saito M."/>
            <person name="Masuda T."/>
            <person name="Sasaki-Sekimoto Y."/>
            <person name="Mashiguchi K."/>
            <person name="Awai K."/>
            <person name="Shimojima M."/>
            <person name="Masuda S."/>
            <person name="Iwai M."/>
            <person name="Nobusawa T."/>
            <person name="Narise T."/>
            <person name="Kondo S."/>
            <person name="Saito H."/>
            <person name="Sato R."/>
            <person name="Murakawa M."/>
            <person name="Ihara Y."/>
            <person name="Oshima-Yamada Y."/>
            <person name="Ohtaka K."/>
            <person name="Satoh M."/>
            <person name="Sonobe K."/>
            <person name="Ishii M."/>
            <person name="Ohtani R."/>
            <person name="Kanamori-Sato M."/>
            <person name="Honoki R."/>
            <person name="Miyazaki D."/>
            <person name="Mochizuki H."/>
            <person name="Umetsu J."/>
            <person name="Higashi K."/>
            <person name="Shibata D."/>
            <person name="Kamiya Y."/>
            <person name="Sato N."/>
            <person name="Nakamura Y."/>
            <person name="Tabata S."/>
            <person name="Ida S."/>
            <person name="Kurokawa K."/>
            <person name="Ohta H."/>
        </authorList>
    </citation>
    <scope>NUCLEOTIDE SEQUENCE [LARGE SCALE GENOMIC DNA]</scope>
    <source>
        <strain evidence="8 9">NIES-2285</strain>
    </source>
</reference>
<feature type="compositionally biased region" description="Low complexity" evidence="6">
    <location>
        <begin position="295"/>
        <end position="306"/>
    </location>
</feature>
<feature type="compositionally biased region" description="Basic and acidic residues" evidence="6">
    <location>
        <begin position="18"/>
        <end position="29"/>
    </location>
</feature>
<feature type="compositionally biased region" description="Basic and acidic residues" evidence="6">
    <location>
        <begin position="1133"/>
        <end position="1149"/>
    </location>
</feature>
<evidence type="ECO:0000256" key="6">
    <source>
        <dbReference type="SAM" id="MobiDB-lite"/>
    </source>
</evidence>
<dbReference type="InterPro" id="IPR055197">
    <property type="entry name" value="PHDvar_NSD"/>
</dbReference>
<evidence type="ECO:0000256" key="3">
    <source>
        <dbReference type="ARBA" id="ARBA00022771"/>
    </source>
</evidence>
<dbReference type="Pfam" id="PF23004">
    <property type="entry name" value="PHDvar_NSD"/>
    <property type="match status" value="1"/>
</dbReference>
<evidence type="ECO:0000259" key="7">
    <source>
        <dbReference type="PROSITE" id="PS51050"/>
    </source>
</evidence>
<feature type="compositionally biased region" description="Low complexity" evidence="6">
    <location>
        <begin position="883"/>
        <end position="892"/>
    </location>
</feature>
<keyword evidence="9" id="KW-1185">Reference proteome</keyword>
<dbReference type="GO" id="GO:0006338">
    <property type="term" value="P:chromatin remodeling"/>
    <property type="evidence" value="ECO:0007669"/>
    <property type="project" value="UniProtKB-ARBA"/>
</dbReference>
<feature type="region of interest" description="Disordered" evidence="6">
    <location>
        <begin position="680"/>
        <end position="733"/>
    </location>
</feature>
<feature type="region of interest" description="Disordered" evidence="6">
    <location>
        <begin position="534"/>
        <end position="572"/>
    </location>
</feature>
<evidence type="ECO:0000313" key="8">
    <source>
        <dbReference type="EMBL" id="GAQ85353.1"/>
    </source>
</evidence>
<dbReference type="CDD" id="cd15565">
    <property type="entry name" value="PHD2_NSD"/>
    <property type="match status" value="1"/>
</dbReference>
<feature type="coiled-coil region" evidence="5">
    <location>
        <begin position="2190"/>
        <end position="2252"/>
    </location>
</feature>
<evidence type="ECO:0000256" key="4">
    <source>
        <dbReference type="ARBA" id="ARBA00022833"/>
    </source>
</evidence>
<dbReference type="SUPFAM" id="SSF53335">
    <property type="entry name" value="S-adenosyl-L-methionine-dependent methyltransferases"/>
    <property type="match status" value="1"/>
</dbReference>
<keyword evidence="5" id="KW-0175">Coiled coil</keyword>
<organism evidence="8 9">
    <name type="scientific">Klebsormidium nitens</name>
    <name type="common">Green alga</name>
    <name type="synonym">Ulothrix nitens</name>
    <dbReference type="NCBI Taxonomy" id="105231"/>
    <lineage>
        <taxon>Eukaryota</taxon>
        <taxon>Viridiplantae</taxon>
        <taxon>Streptophyta</taxon>
        <taxon>Klebsormidiophyceae</taxon>
        <taxon>Klebsormidiales</taxon>
        <taxon>Klebsormidiaceae</taxon>
        <taxon>Klebsormidium</taxon>
    </lineage>
</organism>
<dbReference type="PANTHER" id="PTHR46235">
    <property type="entry name" value="PHD FINGER-CONTAINING PROTEIN DDB_G0268158"/>
    <property type="match status" value="1"/>
</dbReference>
<dbReference type="SMART" id="SM00249">
    <property type="entry name" value="PHD"/>
    <property type="match status" value="3"/>
</dbReference>
<keyword evidence="1" id="KW-0479">Metal-binding</keyword>
<feature type="region of interest" description="Disordered" evidence="6">
    <location>
        <begin position="2347"/>
        <end position="2453"/>
    </location>
</feature>
<feature type="compositionally biased region" description="Basic and acidic residues" evidence="6">
    <location>
        <begin position="695"/>
        <end position="704"/>
    </location>
</feature>
<protein>
    <submittedName>
        <fullName evidence="8">ENHANCED DOWNY MILDEW 2</fullName>
    </submittedName>
</protein>
<dbReference type="CDD" id="cd15566">
    <property type="entry name" value="PHD3_NSD"/>
    <property type="match status" value="1"/>
</dbReference>
<dbReference type="GO" id="GO:0008270">
    <property type="term" value="F:zinc ion binding"/>
    <property type="evidence" value="ECO:0007669"/>
    <property type="project" value="UniProtKB-KW"/>
</dbReference>
<dbReference type="Pfam" id="PF26055">
    <property type="entry name" value="Mtase_EDM2"/>
    <property type="match status" value="1"/>
</dbReference>
<feature type="compositionally biased region" description="Basic and acidic residues" evidence="6">
    <location>
        <begin position="2388"/>
        <end position="2403"/>
    </location>
</feature>
<feature type="compositionally biased region" description="Basic and acidic residues" evidence="6">
    <location>
        <begin position="453"/>
        <end position="474"/>
    </location>
</feature>
<sequence>MLSGPKKPLQNIYSRQASKKESTLCDHRQATTAKPIRSCGLAQHVHAAISKQKESTQTAIAAGGGARASNPKPEHRQKAGETGAKIIEASKVDFKRGSLAEGNQAIVGLGQGIQQSVKRGGEHGQLRQDASGSPEAEVGQEGPRAGTGTNEAEAEPADDVPDVKKLEFVRNLLSKVEEWKADNPGKSLKADQQIKLGEWLKREHSLLRRLDMLPSSLQQNGTGKVAGPQVVSTPRATGAPEFAKQSPRVQASSNLAAPTSSSPKQPHGTLPARVDPSEASPKQVFTSRQPDHAKAASTKSATSSASPQLSKPQTAKPQAPRSLLQSGASAYSPTKKADPVSQQSLSARKIESAPPPLTMPPVRSAPQPMALTSPTPQPRISLSSNATPAKAPQSFAPKSDGLKVSEVPQEDGQASRTKVVGGGGPWAVLGLDDDLGVSEALRLSQALQVRDSDPFLEAERPPLATERKPAEVSKKAGQPGAAHQVATLSGRKEVLGTSNGLGARVDDVKARLDALAERKGLRWVQEGGKVAVEVRERKGGGMPGEKSAASDEGVKERSAAKGTGCQVGAEGFKPQSSLEVRMLVGSGGTGSIPEPHEKEPKQSSLEEGRVGLEENGPGRAGKALLVEPAGLTRSVEKNGEVLTGVATSPSKGTAVALGIEAWGGQRHFILQAANCVSSVPERKDADDGAAGDSPDSSKENRGERIVSTPGTGGASPGPSEKGQKRGGKVAKGGDDVKGLVQCDECGKLRILRREGLALREELNARDWWTCDMAGGGASCEDPEDAGVDALNFLKPKDGGAGGAKRKLGAFGDENDGNIGDGFKAGSVKKIKLLLSPQKKPKLESKKGKSPVKHKTLVVKHDSKSERQEGGLGKASSDPSKVKAAAAEESASEGGVPRGDSEQHAGSYFVPDGFTLIFTARNTEKSVAINAPGDLRYNMPPGCELPVDAKGRKLTYLQSNIKVEEFLSLNQHHPLVKGLSTNDFFFSGRKFESMLVEAYGAGAQRDKWVFKNDGGVMEVTRAGQVVPPKKLYLPPETTTKKGVSSPAKKRKGLERETEKGVKKLKIGLSSRFSKPLSNGVGLSKRGGQGAIIAAQDGEDAKKKEPRSEGVPKLQKSSRKVIGGEDSSRLPTLPDVHEHGKSADASEKEACPKEVTNFSVEDVEGNMQPVDQLNLVQEDAEGKLKRLVLVGKAQDGGDVEKYVYRWKVSVEPFGIAVKTKKAGEWVFLDVEKAESNYGLILAPLKQRLALLRPLLAIKTLAWTDVKSTMLRSLDAEADLLFLRTWLGKLRSDKNEVSLAMDGYKGYLEAMPLDILDPTDDAYVETTSLDTPFNEDQVAVNEVTAEDEEVARTFLEEPQEATTLGDFVCAICDDGGGDVLLVCDGECMRSFHPRRKDGKDSNCESLGMSEKEVKMYLGDDVPFLCPNCKAFQHQCYICGKLGDSDKQNSAREEYKCEVAGCGHFYHPNCVARYELPGGTLEEIEDREAAIQDSTGFFQCPLHTCDVCKGAEEDLEQDGGALVRCRRCPVAYHVKCLPSDLPTSGDDGEFQRAWGPGVEDVEHPIEQRLCYCRKHSIDKTLLTPKRNHLKLKPRNRAPLAIEVPKRTVASPGRTPLADSAPETPKPSPSKALTPSRPSASDPDLAVAPTPSAKTPPSVSEGLPDAIPPPTPIRSAAKSEVLAPSAEEAEEERQPSNILEVASAAGDASQPASVKTLGVEDELPPPEEVPPALEAAEGLEVIAAVEVDEGPPLETQVAEADDEVGEIVWEGLPNGELEDVTSPEALEVIAKHLGEQIEQAEKAIAMSQVRGVLVTPSIYSAQGDTRSRIMPKSRLEPICNAIEKAKAAVRSGNAETARRICQQGIPGGERQIDDMRRLESVMRVYLAPFLHGSRYTSFGRHFTHPDKLREVVERLHPYIDDGDVIVDFCCGANDFSVILAQKLNELGKTNCEYINFDLITARNDFFFTKKDWFHVTRADLNVEGRRLIIGLNPPFGVNAALANKFIEHALTWKPKLMILIVPPVTRRLDDFGYSLCWEDHVVVSGRSFYLPGSLDKATEANLDQWNKVTPPLYLWSHNAFFDKHMQIAQANGHNSIFDPLQPPAPGTNPAWELQQAQQQAFFHQQQMQALQPQWGPFPGVLQPPPFAPVPGAPRHPASNRGLRRAAVRAAPPQLPAGANPLELRMAADQARAAVQAETDAQLQALRRTLDDALAEIQQCQTTRQAWLLRFYELKAENARLKAELEEQGARIRGCKERSQAYFSEGNIPLQIQCDAELIGLQNHWHAVESEINESEANGVPVYETLTGFDGRVKELEARIKEAELEMERVAARQREQLAALEQHAHHFGGPIHIDGGHGHGGRFGGDGGHGHGGGMPPHGGYLHGRPESAYGADRPHLREEHRRERREAGAPYRNNGDRRQRPSSQETGRKNWATRPATRGRGRGPGGGAGRGSGWADHGVDSIGPIERGEPLMPMDGQWRENEVRPDFFGQALPPPPPFVPPEAEFQGFPGAPFEPPRPPFF</sequence>
<evidence type="ECO:0000256" key="1">
    <source>
        <dbReference type="ARBA" id="ARBA00022723"/>
    </source>
</evidence>
<dbReference type="InterPro" id="IPR011011">
    <property type="entry name" value="Znf_FYVE_PHD"/>
</dbReference>
<dbReference type="OrthoDB" id="21264at2759"/>
<feature type="region of interest" description="Disordered" evidence="6">
    <location>
        <begin position="1092"/>
        <end position="1149"/>
    </location>
</feature>
<feature type="compositionally biased region" description="Basic and acidic residues" evidence="6">
    <location>
        <begin position="594"/>
        <end position="612"/>
    </location>
</feature>
<feature type="compositionally biased region" description="Pro residues" evidence="6">
    <location>
        <begin position="2508"/>
        <end position="2517"/>
    </location>
</feature>
<dbReference type="Gene3D" id="3.30.40.100">
    <property type="match status" value="1"/>
</dbReference>
<feature type="region of interest" description="Disordered" evidence="6">
    <location>
        <begin position="453"/>
        <end position="501"/>
    </location>
</feature>
<dbReference type="InterPro" id="IPR001965">
    <property type="entry name" value="Znf_PHD"/>
</dbReference>
<evidence type="ECO:0000256" key="5">
    <source>
        <dbReference type="SAM" id="Coils"/>
    </source>
</evidence>
<dbReference type="SUPFAM" id="SSF57903">
    <property type="entry name" value="FYVE/PHD zinc finger"/>
    <property type="match status" value="1"/>
</dbReference>
<dbReference type="InterPro" id="IPR058939">
    <property type="entry name" value="Mtase_EDM2"/>
</dbReference>
<feature type="region of interest" description="Disordered" evidence="6">
    <location>
        <begin position="838"/>
        <end position="903"/>
    </location>
</feature>
<dbReference type="EMBL" id="DF237180">
    <property type="protein sequence ID" value="GAQ85353.1"/>
    <property type="molecule type" value="Genomic_DNA"/>
</dbReference>
<dbReference type="STRING" id="105231.A0A1Y1I4C8"/>
<dbReference type="Pfam" id="PF22908">
    <property type="entry name" value="PHD_NSD"/>
    <property type="match status" value="1"/>
</dbReference>
<feature type="compositionally biased region" description="Polar residues" evidence="6">
    <location>
        <begin position="370"/>
        <end position="387"/>
    </location>
</feature>
<keyword evidence="4" id="KW-0862">Zinc</keyword>
<dbReference type="Gene3D" id="3.30.40.10">
    <property type="entry name" value="Zinc/RING finger domain, C3HC4 (zinc finger)"/>
    <property type="match status" value="2"/>
</dbReference>
<name>A0A1Y1I4C8_KLENI</name>
<dbReference type="Gene3D" id="1.10.287.1490">
    <property type="match status" value="1"/>
</dbReference>
<feature type="compositionally biased region" description="Basic and acidic residues" evidence="6">
    <location>
        <begin position="1097"/>
        <end position="1108"/>
    </location>
</feature>
<accession>A0A1Y1I4C8</accession>
<feature type="compositionally biased region" description="Gly residues" evidence="6">
    <location>
        <begin position="2438"/>
        <end position="2448"/>
    </location>
</feature>
<keyword evidence="2" id="KW-0677">Repeat</keyword>
<evidence type="ECO:0000313" key="9">
    <source>
        <dbReference type="Proteomes" id="UP000054558"/>
    </source>
</evidence>
<dbReference type="InterPro" id="IPR055198">
    <property type="entry name" value="NSD_PHD"/>
</dbReference>
<dbReference type="PANTHER" id="PTHR46235:SF3">
    <property type="entry name" value="PHD FINGER-CONTAINING PROTEIN DDB_G0268158"/>
    <property type="match status" value="1"/>
</dbReference>
<dbReference type="InterPro" id="IPR029063">
    <property type="entry name" value="SAM-dependent_MTases_sf"/>
</dbReference>
<dbReference type="InterPro" id="IPR013083">
    <property type="entry name" value="Znf_RING/FYVE/PHD"/>
</dbReference>
<feature type="compositionally biased region" description="Gly residues" evidence="6">
    <location>
        <begin position="2356"/>
        <end position="2372"/>
    </location>
</feature>
<dbReference type="InterPro" id="IPR011124">
    <property type="entry name" value="Znf_CW"/>
</dbReference>
<feature type="region of interest" description="Disordered" evidence="6">
    <location>
        <begin position="2482"/>
        <end position="2517"/>
    </location>
</feature>
<gene>
    <name evidence="8" type="ORF">KFL_002310100</name>
</gene>
<feature type="domain" description="CW-type" evidence="7">
    <location>
        <begin position="733"/>
        <end position="787"/>
    </location>
</feature>